<keyword evidence="2" id="KW-1185">Reference proteome</keyword>
<organism evidence="1 2">
    <name type="scientific">Kineosporia corallincola</name>
    <dbReference type="NCBI Taxonomy" id="2835133"/>
    <lineage>
        <taxon>Bacteria</taxon>
        <taxon>Bacillati</taxon>
        <taxon>Actinomycetota</taxon>
        <taxon>Actinomycetes</taxon>
        <taxon>Kineosporiales</taxon>
        <taxon>Kineosporiaceae</taxon>
        <taxon>Kineosporia</taxon>
    </lineage>
</organism>
<reference evidence="1 2" key="1">
    <citation type="submission" date="2021-05" db="EMBL/GenBank/DDBJ databases">
        <title>Kineosporia and Streptomyces sp. nov. two new marine actinobacteria isolated from Coral.</title>
        <authorList>
            <person name="Buangrab K."/>
            <person name="Sutthacheep M."/>
            <person name="Yeemin T."/>
            <person name="Harunari E."/>
            <person name="Igarashi Y."/>
            <person name="Kanchanasin P."/>
            <person name="Tanasupawat S."/>
            <person name="Phongsopitanun W."/>
        </authorList>
    </citation>
    <scope>NUCLEOTIDE SEQUENCE [LARGE SCALE GENOMIC DNA]</scope>
    <source>
        <strain evidence="1 2">J2-2</strain>
    </source>
</reference>
<gene>
    <name evidence="1" type="ORF">KIH74_20680</name>
</gene>
<accession>A0ABS5TJW5</accession>
<dbReference type="RefSeq" id="WP_214157653.1">
    <property type="nucleotide sequence ID" value="NZ_JAHBAY010000008.1"/>
</dbReference>
<evidence type="ECO:0000313" key="2">
    <source>
        <dbReference type="Proteomes" id="UP001197247"/>
    </source>
</evidence>
<dbReference type="EMBL" id="JAHBAY010000008">
    <property type="protein sequence ID" value="MBT0771366.1"/>
    <property type="molecule type" value="Genomic_DNA"/>
</dbReference>
<proteinExistence type="predicted"/>
<comment type="caution">
    <text evidence="1">The sequence shown here is derived from an EMBL/GenBank/DDBJ whole genome shotgun (WGS) entry which is preliminary data.</text>
</comment>
<dbReference type="Proteomes" id="UP001197247">
    <property type="component" value="Unassembled WGS sequence"/>
</dbReference>
<name>A0ABS5TJW5_9ACTN</name>
<sequence>MCESFLDRLCWVLRAPAVTPEAGTADRAGGADEGECCYLDRVSAEADWARMMREGLAGRGDVDYVKSLTAYQLPVPCMILACDVCDTELGVGYEGTAYHLRDDAEAQYIAGLEGWSREGRRWMCHVCRPGGASRSVGAPVSSVEQLMVEVPG</sequence>
<evidence type="ECO:0000313" key="1">
    <source>
        <dbReference type="EMBL" id="MBT0771366.1"/>
    </source>
</evidence>
<protein>
    <submittedName>
        <fullName evidence="1">Uncharacterized protein</fullName>
    </submittedName>
</protein>